<dbReference type="OrthoDB" id="287393at2759"/>
<dbReference type="InterPro" id="IPR000504">
    <property type="entry name" value="RRM_dom"/>
</dbReference>
<evidence type="ECO:0000259" key="1">
    <source>
        <dbReference type="SMART" id="SM00360"/>
    </source>
</evidence>
<organism evidence="2 3">
    <name type="scientific">Halteria grandinella</name>
    <dbReference type="NCBI Taxonomy" id="5974"/>
    <lineage>
        <taxon>Eukaryota</taxon>
        <taxon>Sar</taxon>
        <taxon>Alveolata</taxon>
        <taxon>Ciliophora</taxon>
        <taxon>Intramacronucleata</taxon>
        <taxon>Spirotrichea</taxon>
        <taxon>Stichotrichia</taxon>
        <taxon>Sporadotrichida</taxon>
        <taxon>Halteriidae</taxon>
        <taxon>Halteria</taxon>
    </lineage>
</organism>
<dbReference type="SMART" id="SM00360">
    <property type="entry name" value="RRM"/>
    <property type="match status" value="1"/>
</dbReference>
<dbReference type="InterPro" id="IPR035979">
    <property type="entry name" value="RBD_domain_sf"/>
</dbReference>
<comment type="caution">
    <text evidence="2">The sequence shown here is derived from an EMBL/GenBank/DDBJ whole genome shotgun (WGS) entry which is preliminary data.</text>
</comment>
<dbReference type="GO" id="GO:0000480">
    <property type="term" value="P:endonucleolytic cleavage in 5'-ETS of tricistronic rRNA transcript (SSU-rRNA, 5.8S rRNA, LSU-rRNA)"/>
    <property type="evidence" value="ECO:0007669"/>
    <property type="project" value="TreeGrafter"/>
</dbReference>
<sequence>MLTFELNNWAIFIQQKNNLFFRKNCIMVAYVNYELIKLQLIYMSDIQKEEKVINKGVCFISNLPPKMQISKVRELLQPYGIERVYFKSKGSGSNRSYMEGWVEFKDKKIAKMAALSLNGTNMSNNPLINSSIKAQITFRLFVVNKIFIQFHLG</sequence>
<dbReference type="GO" id="GO:0000447">
    <property type="term" value="P:endonucleolytic cleavage in ITS1 to separate SSU-rRNA from 5.8S rRNA and LSU-rRNA from tricistronic rRNA transcript (SSU-rRNA, 5.8S rRNA, LSU-rRNA)"/>
    <property type="evidence" value="ECO:0007669"/>
    <property type="project" value="TreeGrafter"/>
</dbReference>
<reference evidence="2" key="1">
    <citation type="submission" date="2019-06" db="EMBL/GenBank/DDBJ databases">
        <authorList>
            <person name="Zheng W."/>
        </authorList>
    </citation>
    <scope>NUCLEOTIDE SEQUENCE</scope>
    <source>
        <strain evidence="2">QDHG01</strain>
    </source>
</reference>
<name>A0A8J8SXS1_HALGN</name>
<dbReference type="EMBL" id="RRYP01016654">
    <property type="protein sequence ID" value="TNV74764.1"/>
    <property type="molecule type" value="Genomic_DNA"/>
</dbReference>
<keyword evidence="3" id="KW-1185">Reference proteome</keyword>
<dbReference type="SUPFAM" id="SSF54928">
    <property type="entry name" value="RNA-binding domain, RBD"/>
    <property type="match status" value="1"/>
</dbReference>
<gene>
    <name evidence="2" type="ORF">FGO68_gene17812</name>
</gene>
<dbReference type="Proteomes" id="UP000785679">
    <property type="component" value="Unassembled WGS sequence"/>
</dbReference>
<dbReference type="GO" id="GO:0005730">
    <property type="term" value="C:nucleolus"/>
    <property type="evidence" value="ECO:0007669"/>
    <property type="project" value="TreeGrafter"/>
</dbReference>
<evidence type="ECO:0000313" key="3">
    <source>
        <dbReference type="Proteomes" id="UP000785679"/>
    </source>
</evidence>
<feature type="domain" description="RRM" evidence="1">
    <location>
        <begin position="57"/>
        <end position="130"/>
    </location>
</feature>
<dbReference type="Pfam" id="PF00076">
    <property type="entry name" value="RRM_1"/>
    <property type="match status" value="1"/>
</dbReference>
<proteinExistence type="predicted"/>
<dbReference type="PANTHER" id="PTHR12311">
    <property type="entry name" value="ACTIVATOR OF BASAL TRANSCRIPTION 1"/>
    <property type="match status" value="1"/>
</dbReference>
<dbReference type="Gene3D" id="3.30.70.330">
    <property type="match status" value="1"/>
</dbReference>
<dbReference type="InterPro" id="IPR012677">
    <property type="entry name" value="Nucleotide-bd_a/b_plait_sf"/>
</dbReference>
<dbReference type="InterPro" id="IPR039119">
    <property type="entry name" value="ABT1/Esf2"/>
</dbReference>
<dbReference type="GO" id="GO:0034462">
    <property type="term" value="P:small-subunit processome assembly"/>
    <property type="evidence" value="ECO:0007669"/>
    <property type="project" value="TreeGrafter"/>
</dbReference>
<dbReference type="PANTHER" id="PTHR12311:SF7">
    <property type="entry name" value="ACTIVATOR OF BASAL TRANSCRIPTION 1"/>
    <property type="match status" value="1"/>
</dbReference>
<dbReference type="AlphaFoldDB" id="A0A8J8SXS1"/>
<dbReference type="GO" id="GO:0003723">
    <property type="term" value="F:RNA binding"/>
    <property type="evidence" value="ECO:0007669"/>
    <property type="project" value="InterPro"/>
</dbReference>
<evidence type="ECO:0000313" key="2">
    <source>
        <dbReference type="EMBL" id="TNV74764.1"/>
    </source>
</evidence>
<protein>
    <recommendedName>
        <fullName evidence="1">RRM domain-containing protein</fullName>
    </recommendedName>
</protein>
<dbReference type="GO" id="GO:0000472">
    <property type="term" value="P:endonucleolytic cleavage to generate mature 5'-end of SSU-rRNA from (SSU-rRNA, 5.8S rRNA, LSU-rRNA)"/>
    <property type="evidence" value="ECO:0007669"/>
    <property type="project" value="TreeGrafter"/>
</dbReference>
<accession>A0A8J8SXS1</accession>